<accession>A0A0R2F9Q8</accession>
<dbReference type="Gene3D" id="3.40.50.720">
    <property type="entry name" value="NAD(P)-binding Rossmann-like Domain"/>
    <property type="match status" value="1"/>
</dbReference>
<dbReference type="GO" id="GO:0005737">
    <property type="term" value="C:cytoplasm"/>
    <property type="evidence" value="ECO:0007669"/>
    <property type="project" value="TreeGrafter"/>
</dbReference>
<evidence type="ECO:0000313" key="2">
    <source>
        <dbReference type="Proteomes" id="UP000051442"/>
    </source>
</evidence>
<gene>
    <name evidence="1" type="ORF">FD14_GL000519</name>
</gene>
<dbReference type="InterPro" id="IPR003462">
    <property type="entry name" value="ODC_Mu_crystall"/>
</dbReference>
<dbReference type="AlphaFoldDB" id="A0A0R2F9Q8"/>
<sequence length="364" mass="39353">MDTIFWLFAKTQEVVIMRILTSSDLQTLLDFPSVIDAVETAYQDKGTGQGVIWPMIYHEFISDQADMDIRSGYLKSQHAYGVKLLSWFAENEAKGLPELNGTVTIYDDQTGLPKGVVNAAALTGYRTGAAGAVASRLLANPDATNLLIVGAGAQALYQIMAQLTVLPHISTVTIVDLVAPQKATQLAETLTQQLSEQFLPTIDTHAAVYERLTTQLSHLTVTASDDLENATKTAQVIVTATPSTKAMIQSDWVQPGTHLNTIGADMTGKQEVDETIFKTANSYVDDRQQAAQVGETQNAIRANILQEDQLTEIGDLLATSTQNQWTPNQMTLFDSTGIALQDIAAANLALEKAETLTAGHSIDL</sequence>
<keyword evidence="2" id="KW-1185">Reference proteome</keyword>
<dbReference type="EMBL" id="AYZM01000079">
    <property type="protein sequence ID" value="KRN25043.1"/>
    <property type="molecule type" value="Genomic_DNA"/>
</dbReference>
<dbReference type="PANTHER" id="PTHR13812:SF19">
    <property type="entry name" value="KETIMINE REDUCTASE MU-CRYSTALLIN"/>
    <property type="match status" value="1"/>
</dbReference>
<dbReference type="Proteomes" id="UP000051442">
    <property type="component" value="Unassembled WGS sequence"/>
</dbReference>
<reference evidence="1 2" key="1">
    <citation type="journal article" date="2015" name="Genome Announc.">
        <title>Expanding the biotechnology potential of lactobacilli through comparative genomics of 213 strains and associated genera.</title>
        <authorList>
            <person name="Sun Z."/>
            <person name="Harris H.M."/>
            <person name="McCann A."/>
            <person name="Guo C."/>
            <person name="Argimon S."/>
            <person name="Zhang W."/>
            <person name="Yang X."/>
            <person name="Jeffery I.B."/>
            <person name="Cooney J.C."/>
            <person name="Kagawa T.F."/>
            <person name="Liu W."/>
            <person name="Song Y."/>
            <person name="Salvetti E."/>
            <person name="Wrobel A."/>
            <person name="Rasinkangas P."/>
            <person name="Parkhill J."/>
            <person name="Rea M.C."/>
            <person name="O'Sullivan O."/>
            <person name="Ritari J."/>
            <person name="Douillard F.P."/>
            <person name="Paul Ross R."/>
            <person name="Yang R."/>
            <person name="Briner A.E."/>
            <person name="Felis G.E."/>
            <person name="de Vos W.M."/>
            <person name="Barrangou R."/>
            <person name="Klaenhammer T.R."/>
            <person name="Caufield P.W."/>
            <person name="Cui Y."/>
            <person name="Zhang H."/>
            <person name="O'Toole P.W."/>
        </authorList>
    </citation>
    <scope>NUCLEOTIDE SEQUENCE [LARGE SCALE GENOMIC DNA]</scope>
    <source>
        <strain evidence="1 2">DSM 23365</strain>
    </source>
</reference>
<dbReference type="InterPro" id="IPR036291">
    <property type="entry name" value="NAD(P)-bd_dom_sf"/>
</dbReference>
<dbReference type="InterPro" id="IPR023401">
    <property type="entry name" value="ODC_N"/>
</dbReference>
<proteinExistence type="predicted"/>
<dbReference type="PATRIC" id="fig|1423804.4.peg.556"/>
<dbReference type="PANTHER" id="PTHR13812">
    <property type="entry name" value="KETIMINE REDUCTASE MU-CRYSTALLIN"/>
    <property type="match status" value="1"/>
</dbReference>
<dbReference type="STRING" id="1423804.FD14_GL000519"/>
<evidence type="ECO:0000313" key="1">
    <source>
        <dbReference type="EMBL" id="KRN25043.1"/>
    </source>
</evidence>
<protein>
    <submittedName>
        <fullName evidence="1">Ornithine cyclodeaminase</fullName>
    </submittedName>
</protein>
<dbReference type="SUPFAM" id="SSF51735">
    <property type="entry name" value="NAD(P)-binding Rossmann-fold domains"/>
    <property type="match status" value="1"/>
</dbReference>
<dbReference type="PIRSF" id="PIRSF001439">
    <property type="entry name" value="CryM"/>
    <property type="match status" value="1"/>
</dbReference>
<organism evidence="1 2">
    <name type="scientific">Secundilactobacillus similis DSM 23365 = JCM 2765</name>
    <dbReference type="NCBI Taxonomy" id="1423804"/>
    <lineage>
        <taxon>Bacteria</taxon>
        <taxon>Bacillati</taxon>
        <taxon>Bacillota</taxon>
        <taxon>Bacilli</taxon>
        <taxon>Lactobacillales</taxon>
        <taxon>Lactobacillaceae</taxon>
        <taxon>Secundilactobacillus</taxon>
    </lineage>
</organism>
<comment type="caution">
    <text evidence="1">The sequence shown here is derived from an EMBL/GenBank/DDBJ whole genome shotgun (WGS) entry which is preliminary data.</text>
</comment>
<name>A0A0R2F9Q8_9LACO</name>
<dbReference type="Pfam" id="PF02423">
    <property type="entry name" value="OCD_Mu_crystall"/>
    <property type="match status" value="2"/>
</dbReference>
<dbReference type="Gene3D" id="3.30.1780.10">
    <property type="entry name" value="ornithine cyclodeaminase, domain 1"/>
    <property type="match status" value="1"/>
</dbReference>
<dbReference type="OrthoDB" id="9792005at2"/>